<dbReference type="EMBL" id="PGUY01000033">
    <property type="protein sequence ID" value="PLT29799.1"/>
    <property type="molecule type" value="Genomic_DNA"/>
</dbReference>
<evidence type="ECO:0000313" key="1">
    <source>
        <dbReference type="EMBL" id="PLT29799.1"/>
    </source>
</evidence>
<sequence>MSFFQKLFSKKKMENEELLKEIILIGKELRVNKLILEKVIPFLEEKAEKLGPREFHPWIEKWYLSPEFLEFVYSRFTLEDLSQLLKERNKKYDYYANDVMRETPIDEEKYPIEVDKYDQEHKTAYFVTALIIRNMVGSALPY</sequence>
<keyword evidence="2" id="KW-1185">Reference proteome</keyword>
<organism evidence="1 2">
    <name type="scientific">Peribacillus deserti</name>
    <dbReference type="NCBI Taxonomy" id="673318"/>
    <lineage>
        <taxon>Bacteria</taxon>
        <taxon>Bacillati</taxon>
        <taxon>Bacillota</taxon>
        <taxon>Bacilli</taxon>
        <taxon>Bacillales</taxon>
        <taxon>Bacillaceae</taxon>
        <taxon>Peribacillus</taxon>
    </lineage>
</organism>
<accession>A0A2N5M618</accession>
<dbReference type="Proteomes" id="UP000234748">
    <property type="component" value="Unassembled WGS sequence"/>
</dbReference>
<comment type="caution">
    <text evidence="1">The sequence shown here is derived from an EMBL/GenBank/DDBJ whole genome shotgun (WGS) entry which is preliminary data.</text>
</comment>
<dbReference type="AlphaFoldDB" id="A0A2N5M618"/>
<evidence type="ECO:0000313" key="2">
    <source>
        <dbReference type="Proteomes" id="UP000234748"/>
    </source>
</evidence>
<dbReference type="OrthoDB" id="2944891at2"/>
<proteinExistence type="predicted"/>
<name>A0A2N5M618_9BACI</name>
<protein>
    <submittedName>
        <fullName evidence="1">Uncharacterized protein</fullName>
    </submittedName>
</protein>
<dbReference type="RefSeq" id="WP_101642005.1">
    <property type="nucleotide sequence ID" value="NZ_PGUY01000033.1"/>
</dbReference>
<reference evidence="1 2" key="1">
    <citation type="submission" date="2017-11" db="EMBL/GenBank/DDBJ databases">
        <title>Comparitive Functional Genomics of Dry Heat Resistant strains isolated from the Viking Spacecraft.</title>
        <authorList>
            <person name="Seuylemezian A."/>
            <person name="Cooper K."/>
            <person name="Vaishampayan P."/>
        </authorList>
    </citation>
    <scope>NUCLEOTIDE SEQUENCE [LARGE SCALE GENOMIC DNA]</scope>
    <source>
        <strain evidence="1 2">V1-29</strain>
    </source>
</reference>
<gene>
    <name evidence="1" type="ORF">CUU66_10875</name>
</gene>